<evidence type="ECO:0000313" key="22">
    <source>
        <dbReference type="EMBL" id="TKC51684.1"/>
    </source>
</evidence>
<dbReference type="PANTHER" id="PTHR19384">
    <property type="entry name" value="NITRIC OXIDE SYNTHASE-RELATED"/>
    <property type="match status" value="1"/>
</dbReference>
<keyword evidence="18" id="KW-0812">Transmembrane</keyword>
<keyword evidence="7" id="KW-0479">Metal-binding</keyword>
<dbReference type="Proteomes" id="UP000308365">
    <property type="component" value="Unassembled WGS sequence"/>
</dbReference>
<dbReference type="InterPro" id="IPR017938">
    <property type="entry name" value="Riboflavin_synthase-like_b-brl"/>
</dbReference>
<comment type="catalytic activity">
    <reaction evidence="13">
        <text>2 oxidized [2Fe-2S]-[protein] + NADPH = 2 reduced [2Fe-2S]-[protein] + NADP(+) + H(+)</text>
        <dbReference type="Rhea" id="RHEA:67716"/>
        <dbReference type="Rhea" id="RHEA-COMP:17327"/>
        <dbReference type="Rhea" id="RHEA-COMP:17328"/>
        <dbReference type="ChEBI" id="CHEBI:15378"/>
        <dbReference type="ChEBI" id="CHEBI:33737"/>
        <dbReference type="ChEBI" id="CHEBI:33738"/>
        <dbReference type="ChEBI" id="CHEBI:57783"/>
        <dbReference type="ChEBI" id="CHEBI:58349"/>
    </reaction>
    <physiologicalReaction direction="left-to-right" evidence="13">
        <dbReference type="Rhea" id="RHEA:67717"/>
    </physiologicalReaction>
</comment>
<dbReference type="PRINTS" id="PR00371">
    <property type="entry name" value="FPNCR"/>
</dbReference>
<keyword evidence="12" id="KW-0560">Oxidoreductase</keyword>
<dbReference type="Gene3D" id="2.40.30.10">
    <property type="entry name" value="Translation factors"/>
    <property type="match status" value="1"/>
</dbReference>
<dbReference type="SUPFAM" id="SSF63380">
    <property type="entry name" value="Riboflavin synthase domain-like"/>
    <property type="match status" value="1"/>
</dbReference>
<feature type="domain" description="FAD-binding FR-type" evidence="21">
    <location>
        <begin position="354"/>
        <end position="594"/>
    </location>
</feature>
<evidence type="ECO:0008006" key="24">
    <source>
        <dbReference type="Google" id="ProtNLM"/>
    </source>
</evidence>
<dbReference type="GO" id="GO:0008270">
    <property type="term" value="F:zinc ion binding"/>
    <property type="evidence" value="ECO:0007669"/>
    <property type="project" value="UniProtKB-KW"/>
</dbReference>
<dbReference type="Gene3D" id="3.30.40.10">
    <property type="entry name" value="Zinc/RING finger domain, C3HC4 (zinc finger)"/>
    <property type="match status" value="1"/>
</dbReference>
<dbReference type="SUPFAM" id="SSF52218">
    <property type="entry name" value="Flavoproteins"/>
    <property type="match status" value="1"/>
</dbReference>
<feature type="domain" description="Flavodoxin-like" evidence="20">
    <location>
        <begin position="129"/>
        <end position="298"/>
    </location>
</feature>
<dbReference type="EMBL" id="RWIC01000047">
    <property type="protein sequence ID" value="TKC51684.1"/>
    <property type="molecule type" value="Genomic_DNA"/>
</dbReference>
<feature type="region of interest" description="Disordered" evidence="17">
    <location>
        <begin position="868"/>
        <end position="891"/>
    </location>
</feature>
<dbReference type="InterPro" id="IPR001709">
    <property type="entry name" value="Flavoprot_Pyr_Nucl_cyt_Rdtase"/>
</dbReference>
<evidence type="ECO:0000256" key="18">
    <source>
        <dbReference type="SAM" id="Phobius"/>
    </source>
</evidence>
<comment type="subcellular location">
    <subcellularLocation>
        <location evidence="3">Cytoplasm</location>
    </subcellularLocation>
</comment>
<dbReference type="InterPro" id="IPR028879">
    <property type="entry name" value="NDOR1"/>
</dbReference>
<dbReference type="AlphaFoldDB" id="A0A4U1FP25"/>
<organism evidence="22 23">
    <name type="scientific">Monodon monoceros</name>
    <name type="common">Narwhal</name>
    <name type="synonym">Ceratodon monodon</name>
    <dbReference type="NCBI Taxonomy" id="40151"/>
    <lineage>
        <taxon>Eukaryota</taxon>
        <taxon>Metazoa</taxon>
        <taxon>Chordata</taxon>
        <taxon>Craniata</taxon>
        <taxon>Vertebrata</taxon>
        <taxon>Euteleostomi</taxon>
        <taxon>Mammalia</taxon>
        <taxon>Eutheria</taxon>
        <taxon>Laurasiatheria</taxon>
        <taxon>Artiodactyla</taxon>
        <taxon>Whippomorpha</taxon>
        <taxon>Cetacea</taxon>
        <taxon>Odontoceti</taxon>
        <taxon>Monodontidae</taxon>
        <taxon>Monodon</taxon>
    </lineage>
</organism>
<comment type="function">
    <text evidence="14">NADPH-dependent reductase which is a central component of the cytosolic iron-sulfur (Fe-S) protein assembly (CIA) machinery. Transfers electrons from NADPH via its FAD and FMN prosthetic groups to the [2Fe-2S] cluster of CIAPIN1, another key component of the CIA machinery. In turn, this reduced cluster provides electrons for assembly of cytosolic iron-sulfur cluster proteins. It can also reduce the [2Fe-2S] cluster of CISD1 and activate this protein implicated in Fe/S cluster repair. In vitro can fully activate methionine synthase/MTR in the presence of soluble cytochrome b5/CYB5A.</text>
</comment>
<evidence type="ECO:0000256" key="11">
    <source>
        <dbReference type="ARBA" id="ARBA00022857"/>
    </source>
</evidence>
<keyword evidence="18" id="KW-1133">Transmembrane helix</keyword>
<keyword evidence="6" id="KW-0288">FMN</keyword>
<comment type="cofactor">
    <cofactor evidence="2">
        <name>FAD</name>
        <dbReference type="ChEBI" id="CHEBI:57692"/>
    </cofactor>
</comment>
<dbReference type="FunFam" id="3.40.50.360:FF:000015">
    <property type="entry name" value="NADPH-dependent diflavin oxidoreductase 1"/>
    <property type="match status" value="1"/>
</dbReference>
<dbReference type="InterPro" id="IPR003097">
    <property type="entry name" value="CysJ-like_FAD-binding"/>
</dbReference>
<evidence type="ECO:0000259" key="19">
    <source>
        <dbReference type="PROSITE" id="PS50089"/>
    </source>
</evidence>
<dbReference type="PROSITE" id="PS50089">
    <property type="entry name" value="ZF_RING_2"/>
    <property type="match status" value="1"/>
</dbReference>
<evidence type="ECO:0000256" key="13">
    <source>
        <dbReference type="ARBA" id="ARBA00052174"/>
    </source>
</evidence>
<dbReference type="InterPro" id="IPR001841">
    <property type="entry name" value="Znf_RING"/>
</dbReference>
<evidence type="ECO:0000256" key="1">
    <source>
        <dbReference type="ARBA" id="ARBA00001917"/>
    </source>
</evidence>
<comment type="cofactor">
    <cofactor evidence="1">
        <name>FMN</name>
        <dbReference type="ChEBI" id="CHEBI:58210"/>
    </cofactor>
</comment>
<dbReference type="InterPro" id="IPR001433">
    <property type="entry name" value="OxRdtase_FAD/NAD-bd"/>
</dbReference>
<keyword evidence="5" id="KW-0285">Flavoprotein</keyword>
<evidence type="ECO:0000256" key="8">
    <source>
        <dbReference type="ARBA" id="ARBA00022771"/>
    </source>
</evidence>
<evidence type="ECO:0000256" key="4">
    <source>
        <dbReference type="ARBA" id="ARBA00022490"/>
    </source>
</evidence>
<dbReference type="Pfam" id="PF13639">
    <property type="entry name" value="zf-RING_2"/>
    <property type="match status" value="1"/>
</dbReference>
<reference evidence="23" key="1">
    <citation type="journal article" date="2019" name="IScience">
        <title>Narwhal Genome Reveals Long-Term Low Genetic Diversity despite Current Large Abundance Size.</title>
        <authorList>
            <person name="Westbury M.V."/>
            <person name="Petersen B."/>
            <person name="Garde E."/>
            <person name="Heide-Jorgensen M.P."/>
            <person name="Lorenzen E.D."/>
        </authorList>
    </citation>
    <scope>NUCLEOTIDE SEQUENCE [LARGE SCALE GENOMIC DNA]</scope>
</reference>
<dbReference type="GO" id="GO:0050660">
    <property type="term" value="F:flavin adenine dinucleotide binding"/>
    <property type="evidence" value="ECO:0007669"/>
    <property type="project" value="TreeGrafter"/>
</dbReference>
<dbReference type="PROSITE" id="PS51384">
    <property type="entry name" value="FAD_FR"/>
    <property type="match status" value="1"/>
</dbReference>
<dbReference type="Gene3D" id="1.20.990.10">
    <property type="entry name" value="NADPH-cytochrome p450 Reductase, Chain A, domain 3"/>
    <property type="match status" value="1"/>
</dbReference>
<dbReference type="Pfam" id="PF00258">
    <property type="entry name" value="Flavodoxin_1"/>
    <property type="match status" value="1"/>
</dbReference>
<dbReference type="InterPro" id="IPR029039">
    <property type="entry name" value="Flavoprotein-like_sf"/>
</dbReference>
<evidence type="ECO:0000256" key="15">
    <source>
        <dbReference type="ARBA" id="ARBA00063044"/>
    </source>
</evidence>
<comment type="caution">
    <text evidence="22">The sequence shown here is derived from an EMBL/GenBank/DDBJ whole genome shotgun (WGS) entry which is preliminary data.</text>
</comment>
<feature type="compositionally biased region" description="Basic residues" evidence="17">
    <location>
        <begin position="83"/>
        <end position="98"/>
    </location>
</feature>
<evidence type="ECO:0000256" key="12">
    <source>
        <dbReference type="ARBA" id="ARBA00023002"/>
    </source>
</evidence>
<dbReference type="GO" id="GO:0005829">
    <property type="term" value="C:cytosol"/>
    <property type="evidence" value="ECO:0007669"/>
    <property type="project" value="UniProtKB-ARBA"/>
</dbReference>
<feature type="region of interest" description="Disordered" evidence="17">
    <location>
        <begin position="1"/>
        <end position="126"/>
    </location>
</feature>
<dbReference type="HAMAP" id="MF_03178">
    <property type="entry name" value="NDOR1"/>
    <property type="match status" value="1"/>
</dbReference>
<dbReference type="InterPro" id="IPR039261">
    <property type="entry name" value="FNR_nucleotide-bd"/>
</dbReference>
<dbReference type="InterPro" id="IPR017927">
    <property type="entry name" value="FAD-bd_FR_type"/>
</dbReference>
<dbReference type="PANTHER" id="PTHR19384:SF10">
    <property type="entry name" value="NADPH-DEPENDENT DIFLAVIN OXIDOREDUCTASE 1"/>
    <property type="match status" value="1"/>
</dbReference>
<gene>
    <name evidence="22" type="ORF">EI555_013254</name>
</gene>
<accession>A0A4U1FP25</accession>
<evidence type="ECO:0000256" key="10">
    <source>
        <dbReference type="ARBA" id="ARBA00022833"/>
    </source>
</evidence>
<dbReference type="InterPro" id="IPR008254">
    <property type="entry name" value="Flavodoxin/NO_synth"/>
</dbReference>
<dbReference type="SMART" id="SM00184">
    <property type="entry name" value="RING"/>
    <property type="match status" value="1"/>
</dbReference>
<dbReference type="Gene3D" id="3.40.50.360">
    <property type="match status" value="1"/>
</dbReference>
<evidence type="ECO:0000256" key="7">
    <source>
        <dbReference type="ARBA" id="ARBA00022723"/>
    </source>
</evidence>
<dbReference type="SUPFAM" id="SSF57850">
    <property type="entry name" value="RING/U-box"/>
    <property type="match status" value="1"/>
</dbReference>
<keyword evidence="11" id="KW-0521">NADP</keyword>
<dbReference type="GO" id="GO:0160246">
    <property type="term" value="F:NADPH-iron-sulfur [2Fe-2S] protein oxidoreductase activity"/>
    <property type="evidence" value="ECO:0007669"/>
    <property type="project" value="InterPro"/>
</dbReference>
<keyword evidence="18" id="KW-0472">Membrane</keyword>
<dbReference type="PROSITE" id="PS00518">
    <property type="entry name" value="ZF_RING_1"/>
    <property type="match status" value="1"/>
</dbReference>
<dbReference type="GO" id="GO:0010181">
    <property type="term" value="F:FMN binding"/>
    <property type="evidence" value="ECO:0007669"/>
    <property type="project" value="InterPro"/>
</dbReference>
<dbReference type="InterPro" id="IPR023173">
    <property type="entry name" value="NADPH_Cyt_P450_Rdtase_alpha"/>
</dbReference>
<sequence>RKASRRLSAGQGPADGPTRQAAPPLPTGLAGACRRRRRGQREAEIDPACPGPRPRYAANPPAPARDPALAASRRPPCSDAMPRRARPKGVTSGRRRKSEVRADPGRPGQRELPAGPGTPGRTPMPNTRLLVLFGSQTGTAEDVSERLSREARRREVGCRVQALDSYPVETEPGCWEDAWSLQPAALHMCLFVEVNLINEPLVIFVCATTGQGEPPDNMKSFWRFIFRRNLPSTSLCQMDFAVLGLGDSSYAKFNFVAKKLHRRLLQLGGSALLPVCLGDDQHELGPDATIDPWLHDLWEKVLGPHPLPLDLGLSPPGIPWPSKFTLKFLQEVPSTCSEELCVAGTDPQGPPSELQPFLAPMVTNQRVTGPSHFQDVRLIEFDITGSGVSFVAGDVVLIQPENTASHVQQFCQALGLDPDQHFTLQPREPGVPCPTRLPQPCSIQRLVSQYLDITSVPRRSFFELLAYLSCHELEREKLLEFSSAQGQEELCEYCTRPRRTVLEVLCDFPHTACAIPPDYLLDLIPLIRPRAFSIASSLLAHPSRLQILVAVVQYQTRLKEPRRGLCSNWLASLDPGQGPVRVPLWVRSGGLTFPKTPDTPVIMVGPGTGVAPFRAAIQERVAQGETGNVLFFGCRQRDQDFYWEAEWKELQTRGCLTLVTAFSREQEQKVYVQHRLRELGPLVWGLLDLRGAHFYLAGNAKYMPADVSDALTSIFQEEGGLSGPTAAAYLARLQRTLRFQTETWLTQGSLRLGLAEPLGDGTARWAQELPAAGTAVGARVEFTLSGAWSQEEEAVAARATLTFTAPACPVAALGSPPTHPDPCAGGTAPELCPGAPTHGPADLSSGLTSLPLASLGPEHLDPLRQVLVDNGSDSGALGSPQGARTPDSEPLLGAAASARPWAWPTENEDEECPICTEAYGPGEHRLTLLNCGHGLCAGCLHRLLGAAPSADLGQVCCPLCRQKTPTLEWAICRLQEELLQADGPQRPAPTALAMPPRRGPGPWASLERRYQLRFLPGPVGSRGCLPFLPCPPCLGSRLWALRERGPCARRLALLGLLALELLGLLLIFAPLALLGLLFVLLDSSRH</sequence>
<dbReference type="Pfam" id="PF00667">
    <property type="entry name" value="FAD_binding_1"/>
    <property type="match status" value="1"/>
</dbReference>
<evidence type="ECO:0000256" key="5">
    <source>
        <dbReference type="ARBA" id="ARBA00022630"/>
    </source>
</evidence>
<evidence type="ECO:0000256" key="17">
    <source>
        <dbReference type="SAM" id="MobiDB-lite"/>
    </source>
</evidence>
<dbReference type="FunFam" id="3.40.50.80:FF:000001">
    <property type="entry name" value="NADPH--cytochrome P450 reductase 1"/>
    <property type="match status" value="1"/>
</dbReference>
<evidence type="ECO:0000259" key="20">
    <source>
        <dbReference type="PROSITE" id="PS50902"/>
    </source>
</evidence>
<dbReference type="InterPro" id="IPR017907">
    <property type="entry name" value="Znf_RING_CS"/>
</dbReference>
<dbReference type="SUPFAM" id="SSF52343">
    <property type="entry name" value="Ferredoxin reductase-like, C-terminal NADP-linked domain"/>
    <property type="match status" value="1"/>
</dbReference>
<evidence type="ECO:0000256" key="2">
    <source>
        <dbReference type="ARBA" id="ARBA00001974"/>
    </source>
</evidence>
<dbReference type="InterPro" id="IPR013083">
    <property type="entry name" value="Znf_RING/FYVE/PHD"/>
</dbReference>
<keyword evidence="4" id="KW-0963">Cytoplasm</keyword>
<dbReference type="Pfam" id="PF00175">
    <property type="entry name" value="NAD_binding_1"/>
    <property type="match status" value="1"/>
</dbReference>
<dbReference type="Gene3D" id="3.40.50.80">
    <property type="entry name" value="Nucleotide-binding domain of ferredoxin-NADP reductase (FNR) module"/>
    <property type="match status" value="1"/>
</dbReference>
<keyword evidence="8 16" id="KW-0863">Zinc-finger</keyword>
<keyword evidence="10" id="KW-0862">Zinc</keyword>
<feature type="transmembrane region" description="Helical" evidence="18">
    <location>
        <begin position="1051"/>
        <end position="1081"/>
    </location>
</feature>
<evidence type="ECO:0000256" key="14">
    <source>
        <dbReference type="ARBA" id="ARBA00059862"/>
    </source>
</evidence>
<dbReference type="GO" id="GO:0005634">
    <property type="term" value="C:nucleus"/>
    <property type="evidence" value="ECO:0007669"/>
    <property type="project" value="UniProtKB-ARBA"/>
</dbReference>
<keyword evidence="9" id="KW-0274">FAD</keyword>
<evidence type="ECO:0000256" key="9">
    <source>
        <dbReference type="ARBA" id="ARBA00022827"/>
    </source>
</evidence>
<dbReference type="InterPro" id="IPR001094">
    <property type="entry name" value="Flavdoxin-like"/>
</dbReference>
<evidence type="ECO:0000256" key="3">
    <source>
        <dbReference type="ARBA" id="ARBA00004496"/>
    </source>
</evidence>
<feature type="non-terminal residue" evidence="22">
    <location>
        <position position="1"/>
    </location>
</feature>
<feature type="compositionally biased region" description="Low complexity" evidence="17">
    <location>
        <begin position="54"/>
        <end position="75"/>
    </location>
</feature>
<dbReference type="PROSITE" id="PS50902">
    <property type="entry name" value="FLAVODOXIN_LIKE"/>
    <property type="match status" value="1"/>
</dbReference>
<proteinExistence type="inferred from homology"/>
<evidence type="ECO:0000313" key="23">
    <source>
        <dbReference type="Proteomes" id="UP000308365"/>
    </source>
</evidence>
<feature type="domain" description="RING-type" evidence="19">
    <location>
        <begin position="912"/>
        <end position="961"/>
    </location>
</feature>
<name>A0A4U1FP25_MONMO</name>
<dbReference type="PRINTS" id="PR00369">
    <property type="entry name" value="FLAVODOXIN"/>
</dbReference>
<evidence type="ECO:0000256" key="6">
    <source>
        <dbReference type="ARBA" id="ARBA00022643"/>
    </source>
</evidence>
<evidence type="ECO:0000259" key="21">
    <source>
        <dbReference type="PROSITE" id="PS51384"/>
    </source>
</evidence>
<dbReference type="GO" id="GO:0016651">
    <property type="term" value="F:oxidoreductase activity, acting on NAD(P)H"/>
    <property type="evidence" value="ECO:0007669"/>
    <property type="project" value="UniProtKB-ARBA"/>
</dbReference>
<dbReference type="GO" id="GO:0016226">
    <property type="term" value="P:iron-sulfur cluster assembly"/>
    <property type="evidence" value="ECO:0007669"/>
    <property type="project" value="UniProtKB-ARBA"/>
</dbReference>
<evidence type="ECO:0000256" key="16">
    <source>
        <dbReference type="PROSITE-ProRule" id="PRU00175"/>
    </source>
</evidence>
<comment type="subunit">
    <text evidence="15">Interacts with CIAPIN1; as part of the cytosolic iron-sulfur (Fe-S) protein assembly (CIA) machinery. Interacts with DCPS.</text>
</comment>
<protein>
    <recommendedName>
        <fullName evidence="24">NADPH-dependent diflavin oxidoreductase 1</fullName>
    </recommendedName>
</protein>
<dbReference type="FunFam" id="1.20.990.10:FF:000008">
    <property type="entry name" value="NADPH-dependent diflavin oxidoreductase 1"/>
    <property type="match status" value="1"/>
</dbReference>